<keyword evidence="3" id="KW-1185">Reference proteome</keyword>
<dbReference type="GO" id="GO:0016787">
    <property type="term" value="F:hydrolase activity"/>
    <property type="evidence" value="ECO:0007669"/>
    <property type="project" value="UniProtKB-KW"/>
</dbReference>
<dbReference type="Gene3D" id="1.20.150.30">
    <property type="entry name" value="Zincin-like metallopeptidase, N-terminal domain"/>
    <property type="match status" value="1"/>
</dbReference>
<dbReference type="EMBL" id="FOUY01000005">
    <property type="protein sequence ID" value="SFM93509.1"/>
    <property type="molecule type" value="Genomic_DNA"/>
</dbReference>
<dbReference type="InterPro" id="IPR018766">
    <property type="entry name" value="Zinicin_2"/>
</dbReference>
<sequence>MSDTPFGFGPADRDRDKDDSSGTGEGEGGTGDRPEGPKDPFGFGSHPASGDPGAGGGPGQQQNPFAAFGMGGLPGMPGMPGGGGGNFDMNQLGQMLSQLGQMLSQSGSGSGGDGPVNYDLAAQLATQQLAQTTSSLTDQQRTAVAEAVRLAELWLDPATSFPSAGGEAKAWTPSDWVRAGMPTWKRLCDPVAKRLSSAWVEGLPEEVRTAAGPMLGMLGQMGGMAFGSQLGQGLAQLGKEVLTSTELGIPVGPERTTVLLPEAIGRFTEGLDRPAGEVTLYLAAREAAHQRLFTHVPWLRERLLGAVEDYARGITVDTSRIEELARGIDPSNPESIQEAMQSGMFEPEDTPEQKAALARLETLLALIEGWVDTVVDEALAERLPGAGAMRETMRRRRASGGPAEQAFATIVGLELRPRRLRAAAELWQLLRTERGIDGRDAIWAHPDLIPATDDLDSPEAFVRGGSSEGGVPDDPIAELERQMAADAGRDRDTSDGNGSDQGDSGPADSGSSGSTASGSADSGSADSDSGSSGSDGDTDDPGGTSRGQS</sequence>
<protein>
    <submittedName>
        <fullName evidence="2">Putative hydrolase</fullName>
    </submittedName>
</protein>
<dbReference type="STRING" id="260086.SAMN05216207_100544"/>
<dbReference type="AlphaFoldDB" id="A0A1I4UWX5"/>
<dbReference type="Proteomes" id="UP000199614">
    <property type="component" value="Unassembled WGS sequence"/>
</dbReference>
<keyword evidence="2" id="KW-0378">Hydrolase</keyword>
<dbReference type="PANTHER" id="PTHR39420">
    <property type="match status" value="1"/>
</dbReference>
<gene>
    <name evidence="2" type="ORF">SAMN05216207_100544</name>
</gene>
<feature type="compositionally biased region" description="Basic and acidic residues" evidence="1">
    <location>
        <begin position="11"/>
        <end position="20"/>
    </location>
</feature>
<feature type="compositionally biased region" description="Low complexity" evidence="1">
    <location>
        <begin position="495"/>
        <end position="535"/>
    </location>
</feature>
<feature type="region of interest" description="Disordered" evidence="1">
    <location>
        <begin position="1"/>
        <end position="91"/>
    </location>
</feature>
<evidence type="ECO:0000256" key="1">
    <source>
        <dbReference type="SAM" id="MobiDB-lite"/>
    </source>
</evidence>
<feature type="compositionally biased region" description="Basic and acidic residues" evidence="1">
    <location>
        <begin position="478"/>
        <end position="494"/>
    </location>
</feature>
<dbReference type="Pfam" id="PF10103">
    <property type="entry name" value="Zincin_2"/>
    <property type="match status" value="1"/>
</dbReference>
<reference evidence="2 3" key="1">
    <citation type="submission" date="2016-10" db="EMBL/GenBank/DDBJ databases">
        <authorList>
            <person name="de Groot N.N."/>
        </authorList>
    </citation>
    <scope>NUCLEOTIDE SEQUENCE [LARGE SCALE GENOMIC DNA]</scope>
    <source>
        <strain evidence="2 3">CGMCC 4.1877</strain>
    </source>
</reference>
<feature type="compositionally biased region" description="Gly residues" evidence="1">
    <location>
        <begin position="69"/>
        <end position="86"/>
    </location>
</feature>
<organism evidence="2 3">
    <name type="scientific">Pseudonocardia ammonioxydans</name>
    <dbReference type="NCBI Taxonomy" id="260086"/>
    <lineage>
        <taxon>Bacteria</taxon>
        <taxon>Bacillati</taxon>
        <taxon>Actinomycetota</taxon>
        <taxon>Actinomycetes</taxon>
        <taxon>Pseudonocardiales</taxon>
        <taxon>Pseudonocardiaceae</taxon>
        <taxon>Pseudonocardia</taxon>
    </lineage>
</organism>
<dbReference type="InterPro" id="IPR042271">
    <property type="entry name" value="Zinicin_2_N"/>
</dbReference>
<feature type="region of interest" description="Disordered" evidence="1">
    <location>
        <begin position="449"/>
        <end position="549"/>
    </location>
</feature>
<dbReference type="OrthoDB" id="8478472at2"/>
<evidence type="ECO:0000313" key="3">
    <source>
        <dbReference type="Proteomes" id="UP000199614"/>
    </source>
</evidence>
<dbReference type="PANTHER" id="PTHR39420:SF2">
    <property type="entry name" value="HYDROLASE"/>
    <property type="match status" value="1"/>
</dbReference>
<accession>A0A1I4UWX5</accession>
<name>A0A1I4UWX5_PSUAM</name>
<dbReference type="NCBIfam" id="TIGR03624">
    <property type="entry name" value="putative hydrolase"/>
    <property type="match status" value="1"/>
</dbReference>
<evidence type="ECO:0000313" key="2">
    <source>
        <dbReference type="EMBL" id="SFM93509.1"/>
    </source>
</evidence>
<proteinExistence type="predicted"/>
<dbReference type="SUPFAM" id="SSF55486">
    <property type="entry name" value="Metalloproteases ('zincins'), catalytic domain"/>
    <property type="match status" value="1"/>
</dbReference>
<dbReference type="RefSeq" id="WP_093338865.1">
    <property type="nucleotide sequence ID" value="NZ_FOUY01000005.1"/>
</dbReference>